<reference evidence="3" key="1">
    <citation type="submission" date="2016-05" db="EMBL/GenBank/DDBJ databases">
        <authorList>
            <person name="Lavstsen T."/>
            <person name="Jespersen J.S."/>
        </authorList>
    </citation>
    <scope>NUCLEOTIDE SEQUENCE [LARGE SCALE GENOMIC DNA]</scope>
</reference>
<accession>A0A1A8W1U9</accession>
<dbReference type="Proteomes" id="UP000078560">
    <property type="component" value="Unassembled WGS sequence"/>
</dbReference>
<dbReference type="EMBL" id="FLQV01000256">
    <property type="protein sequence ID" value="SBS86745.1"/>
    <property type="molecule type" value="Genomic_DNA"/>
</dbReference>
<feature type="compositionally biased region" description="Basic and acidic residues" evidence="1">
    <location>
        <begin position="68"/>
        <end position="77"/>
    </location>
</feature>
<name>A0A1A8W1U9_PLAOA</name>
<gene>
    <name evidence="3" type="ORF">POVCU1_013710</name>
    <name evidence="2" type="ORF">POVCU2_0014940</name>
</gene>
<dbReference type="AlphaFoldDB" id="A0A1A8W1U9"/>
<protein>
    <submittedName>
        <fullName evidence="3">Uncharacterized protein</fullName>
    </submittedName>
</protein>
<evidence type="ECO:0000256" key="1">
    <source>
        <dbReference type="SAM" id="MobiDB-lite"/>
    </source>
</evidence>
<reference evidence="4 5" key="2">
    <citation type="submission" date="2016-05" db="EMBL/GenBank/DDBJ databases">
        <authorList>
            <person name="Naeem Raeece"/>
        </authorList>
    </citation>
    <scope>NUCLEOTIDE SEQUENCE [LARGE SCALE GENOMIC DNA]</scope>
</reference>
<evidence type="ECO:0000313" key="2">
    <source>
        <dbReference type="EMBL" id="SBS82337.1"/>
    </source>
</evidence>
<evidence type="ECO:0000313" key="5">
    <source>
        <dbReference type="Proteomes" id="UP000078560"/>
    </source>
</evidence>
<dbReference type="Proteomes" id="UP000078546">
    <property type="component" value="Unassembled WGS sequence"/>
</dbReference>
<dbReference type="EMBL" id="FLQU01000204">
    <property type="protein sequence ID" value="SBS82337.1"/>
    <property type="molecule type" value="Genomic_DNA"/>
</dbReference>
<evidence type="ECO:0000313" key="3">
    <source>
        <dbReference type="EMBL" id="SBS86745.1"/>
    </source>
</evidence>
<sequence length="91" mass="10689">MEYFKLCGREEGAERKMQRGRGREEEAERKRQRGGGREEEAERKRQRGSGKEEEAKRKRQRGRGSDIGIRKDVDIKWKKITNGGDNYAKGY</sequence>
<feature type="region of interest" description="Disordered" evidence="1">
    <location>
        <begin position="1"/>
        <end position="91"/>
    </location>
</feature>
<evidence type="ECO:0000313" key="4">
    <source>
        <dbReference type="Proteomes" id="UP000078546"/>
    </source>
</evidence>
<organism evidence="3 4">
    <name type="scientific">Plasmodium ovale curtisi</name>
    <dbReference type="NCBI Taxonomy" id="864141"/>
    <lineage>
        <taxon>Eukaryota</taxon>
        <taxon>Sar</taxon>
        <taxon>Alveolata</taxon>
        <taxon>Apicomplexa</taxon>
        <taxon>Aconoidasida</taxon>
        <taxon>Haemosporida</taxon>
        <taxon>Plasmodiidae</taxon>
        <taxon>Plasmodium</taxon>
        <taxon>Plasmodium (Plasmodium)</taxon>
    </lineage>
</organism>
<proteinExistence type="predicted"/>
<feature type="compositionally biased region" description="Basic and acidic residues" evidence="1">
    <location>
        <begin position="7"/>
        <end position="56"/>
    </location>
</feature>